<name>A0AAV7J826_9METZ</name>
<comment type="catalytic activity">
    <reaction evidence="20">
        <text>L-lysyl-glycine(out) = L-lysyl-glycine(in)</text>
        <dbReference type="Rhea" id="RHEA:79407"/>
        <dbReference type="ChEBI" id="CHEBI:191202"/>
    </reaction>
</comment>
<keyword evidence="5 25" id="KW-1133">Transmembrane helix</keyword>
<dbReference type="GO" id="GO:0022857">
    <property type="term" value="F:transmembrane transporter activity"/>
    <property type="evidence" value="ECO:0007669"/>
    <property type="project" value="InterPro"/>
</dbReference>
<comment type="catalytic activity">
    <reaction evidence="16">
        <text>L-lysyl-L-lysine(out) = L-lysyl-L-lysine(in)</text>
        <dbReference type="Rhea" id="RHEA:79403"/>
        <dbReference type="ChEBI" id="CHEBI:229956"/>
    </reaction>
</comment>
<keyword evidence="4 25" id="KW-0812">Transmembrane</keyword>
<evidence type="ECO:0000256" key="11">
    <source>
        <dbReference type="ARBA" id="ARBA00044884"/>
    </source>
</evidence>
<comment type="catalytic activity">
    <reaction evidence="14">
        <text>L-aspartyl-L-lysine(out) = L-aspartyl-L-lysine(in)</text>
        <dbReference type="Rhea" id="RHEA:79411"/>
        <dbReference type="ChEBI" id="CHEBI:229953"/>
    </reaction>
</comment>
<gene>
    <name evidence="27" type="ORF">LOD99_12985</name>
</gene>
<feature type="transmembrane region" description="Helical" evidence="25">
    <location>
        <begin position="259"/>
        <end position="286"/>
    </location>
</feature>
<evidence type="ECO:0000256" key="25">
    <source>
        <dbReference type="SAM" id="Phobius"/>
    </source>
</evidence>
<feature type="domain" description="Major facilitator superfamily (MFS) profile" evidence="26">
    <location>
        <begin position="35"/>
        <end position="440"/>
    </location>
</feature>
<dbReference type="GO" id="GO:0005765">
    <property type="term" value="C:lysosomal membrane"/>
    <property type="evidence" value="ECO:0007669"/>
    <property type="project" value="UniProtKB-SubCell"/>
</dbReference>
<evidence type="ECO:0000256" key="24">
    <source>
        <dbReference type="ARBA" id="ARBA00046376"/>
    </source>
</evidence>
<dbReference type="InterPro" id="IPR011701">
    <property type="entry name" value="MFS"/>
</dbReference>
<evidence type="ECO:0000256" key="21">
    <source>
        <dbReference type="ARBA" id="ARBA00044985"/>
    </source>
</evidence>
<evidence type="ECO:0000256" key="5">
    <source>
        <dbReference type="ARBA" id="ARBA00022989"/>
    </source>
</evidence>
<evidence type="ECO:0000313" key="28">
    <source>
        <dbReference type="Proteomes" id="UP001165289"/>
    </source>
</evidence>
<evidence type="ECO:0000259" key="26">
    <source>
        <dbReference type="PROSITE" id="PS50850"/>
    </source>
</evidence>
<dbReference type="Proteomes" id="UP001165289">
    <property type="component" value="Unassembled WGS sequence"/>
</dbReference>
<feature type="transmembrane region" description="Helical" evidence="25">
    <location>
        <begin position="302"/>
        <end position="319"/>
    </location>
</feature>
<dbReference type="Pfam" id="PF07690">
    <property type="entry name" value="MFS_1"/>
    <property type="match status" value="1"/>
</dbReference>
<evidence type="ECO:0000256" key="4">
    <source>
        <dbReference type="ARBA" id="ARBA00022692"/>
    </source>
</evidence>
<dbReference type="InterPro" id="IPR052187">
    <property type="entry name" value="MFSD1"/>
</dbReference>
<evidence type="ECO:0000256" key="16">
    <source>
        <dbReference type="ARBA" id="ARBA00044900"/>
    </source>
</evidence>
<evidence type="ECO:0000256" key="15">
    <source>
        <dbReference type="ARBA" id="ARBA00044899"/>
    </source>
</evidence>
<evidence type="ECO:0000256" key="14">
    <source>
        <dbReference type="ARBA" id="ARBA00044898"/>
    </source>
</evidence>
<dbReference type="PANTHER" id="PTHR23512">
    <property type="entry name" value="MAJOR FACILITATOR SUPERFAMILY DOMAIN-CONTAINING PROTEIN 1"/>
    <property type="match status" value="1"/>
</dbReference>
<feature type="transmembrane region" description="Helical" evidence="25">
    <location>
        <begin position="355"/>
        <end position="376"/>
    </location>
</feature>
<evidence type="ECO:0000256" key="19">
    <source>
        <dbReference type="ARBA" id="ARBA00044919"/>
    </source>
</evidence>
<dbReference type="InterPro" id="IPR036259">
    <property type="entry name" value="MFS_trans_sf"/>
</dbReference>
<evidence type="ECO:0000256" key="13">
    <source>
        <dbReference type="ARBA" id="ARBA00044893"/>
    </source>
</evidence>
<comment type="caution">
    <text evidence="27">The sequence shown here is derived from an EMBL/GenBank/DDBJ whole genome shotgun (WGS) entry which is preliminary data.</text>
</comment>
<dbReference type="AlphaFoldDB" id="A0AAV7J826"/>
<evidence type="ECO:0000256" key="7">
    <source>
        <dbReference type="ARBA" id="ARBA00023228"/>
    </source>
</evidence>
<evidence type="ECO:0000256" key="23">
    <source>
        <dbReference type="ARBA" id="ARBA00045709"/>
    </source>
</evidence>
<protein>
    <recommendedName>
        <fullName evidence="21">Lysosomal dipeptide transporter MFSD1</fullName>
    </recommendedName>
    <alternativeName>
        <fullName evidence="22">Major facilitator superfamily domain-containing protein 1</fullName>
    </alternativeName>
</protein>
<comment type="catalytic activity">
    <reaction evidence="19">
        <text>L-alanyl-L-lysine(out) = L-alanyl-L-lysine(in)</text>
        <dbReference type="Rhea" id="RHEA:79415"/>
        <dbReference type="ChEBI" id="CHEBI:192470"/>
    </reaction>
</comment>
<feature type="transmembrane region" description="Helical" evidence="25">
    <location>
        <begin position="383"/>
        <end position="407"/>
    </location>
</feature>
<comment type="subunit">
    <text evidence="24">Homodimer. Interacts with lysosomal protein GLMP (via lumenal domain); the interaction starts while both proteins are still in the endoplasmic reticulum and is required for stabilization of MFSD1 in lysosomes but has no direct effect on its targeting to lysosomes or transporter activity.</text>
</comment>
<comment type="catalytic activity">
    <reaction evidence="10">
        <text>L-alpha-aminoacyl-L-arginine(out) = L-alpha-aminoacyl-L-arginine(in)</text>
        <dbReference type="Rhea" id="RHEA:79367"/>
        <dbReference type="ChEBI" id="CHEBI:229968"/>
    </reaction>
</comment>
<comment type="catalytic activity">
    <reaction evidence="13">
        <text>L-alpha-aminoacyl-L-lysine(out) = L-alpha-aminoacyl-L-lysine(in)</text>
        <dbReference type="Rhea" id="RHEA:79383"/>
        <dbReference type="ChEBI" id="CHEBI:229966"/>
    </reaction>
</comment>
<evidence type="ECO:0000256" key="1">
    <source>
        <dbReference type="ARBA" id="ARBA00004155"/>
    </source>
</evidence>
<reference evidence="27 28" key="1">
    <citation type="journal article" date="2023" name="BMC Biol.">
        <title>The compact genome of the sponge Oopsacas minuta (Hexactinellida) is lacking key metazoan core genes.</title>
        <authorList>
            <person name="Santini S."/>
            <person name="Schenkelaars Q."/>
            <person name="Jourda C."/>
            <person name="Duchesne M."/>
            <person name="Belahbib H."/>
            <person name="Rocher C."/>
            <person name="Selva M."/>
            <person name="Riesgo A."/>
            <person name="Vervoort M."/>
            <person name="Leys S.P."/>
            <person name="Kodjabachian L."/>
            <person name="Le Bivic A."/>
            <person name="Borchiellini C."/>
            <person name="Claverie J.M."/>
            <person name="Renard E."/>
        </authorList>
    </citation>
    <scope>NUCLEOTIDE SEQUENCE [LARGE SCALE GENOMIC DNA]</scope>
    <source>
        <strain evidence="27">SPO-2</strain>
    </source>
</reference>
<dbReference type="PROSITE" id="PS50850">
    <property type="entry name" value="MFS"/>
    <property type="match status" value="1"/>
</dbReference>
<evidence type="ECO:0000256" key="2">
    <source>
        <dbReference type="ARBA" id="ARBA00008335"/>
    </source>
</evidence>
<comment type="catalytic activity">
    <reaction evidence="18">
        <text>L-histidyl-L-alpha-amino acid(out) = L-histidyl-L-alpha-amino acid(in)</text>
        <dbReference type="Rhea" id="RHEA:79379"/>
        <dbReference type="ChEBI" id="CHEBI:229964"/>
    </reaction>
</comment>
<comment type="function">
    <text evidence="23">Lysosomal dipeptide uniporter that selectively exports lysine, arginine or histidine-containing dipeptides with a net positive charge from the lysosome lumen into the cytosol. Could play a role in a specific type of protein O-glycosylation indirectly regulating macrophages migration and tissue invasion. Also essential for liver homeostasis.</text>
</comment>
<evidence type="ECO:0000256" key="9">
    <source>
        <dbReference type="ARBA" id="ARBA00044878"/>
    </source>
</evidence>
<feature type="transmembrane region" description="Helical" evidence="25">
    <location>
        <begin position="77"/>
        <end position="99"/>
    </location>
</feature>
<comment type="catalytic activity">
    <reaction evidence="9">
        <text>L-histidyl-glycine(out) = L-histidyl-glycine(in)</text>
        <dbReference type="Rhea" id="RHEA:79395"/>
        <dbReference type="ChEBI" id="CHEBI:229957"/>
    </reaction>
</comment>
<feature type="transmembrane region" description="Helical" evidence="25">
    <location>
        <begin position="168"/>
        <end position="192"/>
    </location>
</feature>
<comment type="catalytic activity">
    <reaction evidence="15">
        <text>L-arginyl-L-alpha-amino acid(out) = L-arginyl-L-alpha-amino acid(in)</text>
        <dbReference type="Rhea" id="RHEA:79371"/>
        <dbReference type="ChEBI" id="CHEBI:84315"/>
    </reaction>
</comment>
<comment type="catalytic activity">
    <reaction evidence="8">
        <text>L-lysyl-L-alanine(out) = L-lysyl-L-alanine(in)</text>
        <dbReference type="Rhea" id="RHEA:79399"/>
        <dbReference type="ChEBI" id="CHEBI:229954"/>
    </reaction>
</comment>
<evidence type="ECO:0000256" key="10">
    <source>
        <dbReference type="ARBA" id="ARBA00044881"/>
    </source>
</evidence>
<keyword evidence="28" id="KW-1185">Reference proteome</keyword>
<dbReference type="SUPFAM" id="SSF103473">
    <property type="entry name" value="MFS general substrate transporter"/>
    <property type="match status" value="1"/>
</dbReference>
<evidence type="ECO:0000256" key="3">
    <source>
        <dbReference type="ARBA" id="ARBA00022448"/>
    </source>
</evidence>
<dbReference type="PANTHER" id="PTHR23512:SF3">
    <property type="entry name" value="MAJOR FACILITATOR SUPERFAMILY DOMAIN-CONTAINING PROTEIN 1"/>
    <property type="match status" value="1"/>
</dbReference>
<dbReference type="InterPro" id="IPR020846">
    <property type="entry name" value="MFS_dom"/>
</dbReference>
<feature type="transmembrane region" description="Helical" evidence="25">
    <location>
        <begin position="35"/>
        <end position="56"/>
    </location>
</feature>
<dbReference type="Gene3D" id="1.20.1250.20">
    <property type="entry name" value="MFS general substrate transporter like domains"/>
    <property type="match status" value="2"/>
</dbReference>
<feature type="transmembrane region" description="Helical" evidence="25">
    <location>
        <begin position="413"/>
        <end position="436"/>
    </location>
</feature>
<comment type="catalytic activity">
    <reaction evidence="12">
        <text>L-lysyl-L-alpha-amino acid(out) = L-lysyl-L-alpha-amino acid(in)</text>
        <dbReference type="Rhea" id="RHEA:79387"/>
        <dbReference type="ChEBI" id="CHEBI:229965"/>
    </reaction>
</comment>
<evidence type="ECO:0000256" key="17">
    <source>
        <dbReference type="ARBA" id="ARBA00044903"/>
    </source>
</evidence>
<sequence length="490" mass="54495">MDSESTRLLGTSQEEKKQQNWFLREFTHPTDPSTLLHRLIILFFMCTLSFGSYFCFDNPASLEGPMLKTLSIDKTRYELFYSLYSWPNVILSVIGGYLLDRVFGHRLGAVIFSSLLCIGQLIFAAGAHFGSFPVMCVGRFVFGLGGESLTVTQNTYAVIWFKGKEFSFVFGLLISVSRLGSTFNMLTLGPLFKKMVDSHFSGFTALGICLDVGLVICILSLLGAVVLGLLDKRAEKLVENRIVKSEEPIRLKDILHFPLSLWVIFFICVFYYSAVFPFISLGLVFFQQKYGEGSVLASSTNSAVYIVSAVASPFCGFVIDKTGLAIFWVLLGTLLTLAAHSMLAFTFILPLGIMILMGLSYSILASSLWPLVGYLVQENALGTAYGIMQAIQNAGLAIISIVAGVLLDQYGYLVLELFFCMCLCVTLLFCLTLYFLDLGNAGILNRTSCSKKKAERLEQVKDDLYGDREDEDEDSLRDESLRKRVLLNEK</sequence>
<evidence type="ECO:0000313" key="27">
    <source>
        <dbReference type="EMBL" id="KAI6645722.1"/>
    </source>
</evidence>
<feature type="transmembrane region" description="Helical" evidence="25">
    <location>
        <begin position="105"/>
        <end position="125"/>
    </location>
</feature>
<organism evidence="27 28">
    <name type="scientific">Oopsacas minuta</name>
    <dbReference type="NCBI Taxonomy" id="111878"/>
    <lineage>
        <taxon>Eukaryota</taxon>
        <taxon>Metazoa</taxon>
        <taxon>Porifera</taxon>
        <taxon>Hexactinellida</taxon>
        <taxon>Hexasterophora</taxon>
        <taxon>Lyssacinosida</taxon>
        <taxon>Leucopsacidae</taxon>
        <taxon>Oopsacas</taxon>
    </lineage>
</organism>
<keyword evidence="6 25" id="KW-0472">Membrane</keyword>
<proteinExistence type="inferred from homology"/>
<comment type="catalytic activity">
    <reaction evidence="17">
        <text>L-arginyl-glycine(out) = L-arginyl-glycine(in)</text>
        <dbReference type="Rhea" id="RHEA:79391"/>
        <dbReference type="ChEBI" id="CHEBI:229955"/>
    </reaction>
</comment>
<feature type="transmembrane region" description="Helical" evidence="25">
    <location>
        <begin position="326"/>
        <end position="349"/>
    </location>
</feature>
<comment type="subcellular location">
    <subcellularLocation>
        <location evidence="1">Lysosome membrane</location>
        <topology evidence="1">Multi-pass membrane protein</topology>
    </subcellularLocation>
</comment>
<dbReference type="CDD" id="cd17340">
    <property type="entry name" value="MFS_MFSD1"/>
    <property type="match status" value="1"/>
</dbReference>
<comment type="catalytic activity">
    <reaction evidence="11">
        <text>L-alpha-aminoacyl-L-histidine(out) = L-alpha-aminoacyl-L-histidine(in)</text>
        <dbReference type="Rhea" id="RHEA:79375"/>
        <dbReference type="ChEBI" id="CHEBI:229967"/>
    </reaction>
</comment>
<evidence type="ECO:0000256" key="18">
    <source>
        <dbReference type="ARBA" id="ARBA00044912"/>
    </source>
</evidence>
<evidence type="ECO:0000256" key="22">
    <source>
        <dbReference type="ARBA" id="ARBA00045018"/>
    </source>
</evidence>
<evidence type="ECO:0000256" key="20">
    <source>
        <dbReference type="ARBA" id="ARBA00044924"/>
    </source>
</evidence>
<dbReference type="EMBL" id="JAKMXF010000365">
    <property type="protein sequence ID" value="KAI6645722.1"/>
    <property type="molecule type" value="Genomic_DNA"/>
</dbReference>
<evidence type="ECO:0000256" key="8">
    <source>
        <dbReference type="ARBA" id="ARBA00044876"/>
    </source>
</evidence>
<comment type="similarity">
    <text evidence="2">Belongs to the major facilitator superfamily.</text>
</comment>
<evidence type="ECO:0000256" key="12">
    <source>
        <dbReference type="ARBA" id="ARBA00044891"/>
    </source>
</evidence>
<keyword evidence="7" id="KW-0458">Lysosome</keyword>
<evidence type="ECO:0000256" key="6">
    <source>
        <dbReference type="ARBA" id="ARBA00023136"/>
    </source>
</evidence>
<feature type="transmembrane region" description="Helical" evidence="25">
    <location>
        <begin position="204"/>
        <end position="230"/>
    </location>
</feature>
<accession>A0AAV7J826</accession>
<keyword evidence="3" id="KW-0813">Transport</keyword>